<comment type="caution">
    <text evidence="2">The sequence shown here is derived from an EMBL/GenBank/DDBJ whole genome shotgun (WGS) entry which is preliminary data.</text>
</comment>
<evidence type="ECO:0000313" key="3">
    <source>
        <dbReference type="Proteomes" id="UP000729402"/>
    </source>
</evidence>
<keyword evidence="3" id="KW-1185">Reference proteome</keyword>
<feature type="domain" description="RNase H type-1" evidence="1">
    <location>
        <begin position="16"/>
        <end position="99"/>
    </location>
</feature>
<dbReference type="CDD" id="cd09279">
    <property type="entry name" value="RNase_HI_like"/>
    <property type="match status" value="1"/>
</dbReference>
<evidence type="ECO:0000259" key="1">
    <source>
        <dbReference type="Pfam" id="PF13456"/>
    </source>
</evidence>
<dbReference type="EMBL" id="JAAALK010000079">
    <property type="protein sequence ID" value="KAG8095632.1"/>
    <property type="molecule type" value="Genomic_DNA"/>
</dbReference>
<dbReference type="GO" id="GO:0003676">
    <property type="term" value="F:nucleic acid binding"/>
    <property type="evidence" value="ECO:0007669"/>
    <property type="project" value="InterPro"/>
</dbReference>
<name>A0A8J5WYQ2_ZIZPA</name>
<dbReference type="AlphaFoldDB" id="A0A8J5WYQ2"/>
<dbReference type="OrthoDB" id="782197at2759"/>
<dbReference type="PANTHER" id="PTHR46387">
    <property type="entry name" value="POLYNUCLEOTIDYL TRANSFERASE, RIBONUCLEASE H-LIKE SUPERFAMILY PROTEIN"/>
    <property type="match status" value="1"/>
</dbReference>
<dbReference type="InterPro" id="IPR002156">
    <property type="entry name" value="RNaseH_domain"/>
</dbReference>
<gene>
    <name evidence="2" type="ORF">GUJ93_ZPchr0013g36829</name>
</gene>
<reference evidence="2" key="2">
    <citation type="submission" date="2021-02" db="EMBL/GenBank/DDBJ databases">
        <authorList>
            <person name="Kimball J.A."/>
            <person name="Haas M.W."/>
            <person name="Macchietto M."/>
            <person name="Kono T."/>
            <person name="Duquette J."/>
            <person name="Shao M."/>
        </authorList>
    </citation>
    <scope>NUCLEOTIDE SEQUENCE</scope>
    <source>
        <tissue evidence="2">Fresh leaf tissue</tissue>
    </source>
</reference>
<sequence>MYSIGLFQASGASVGAGAEYRGILLGLRKARALGATRIVIKSDSQLIAGHVDKTFQARHTHLAKYLEEIRKTEALFKGISIRSIPRADNQLADILAKAAAEALDVPKGAFYEELVNPSIHQPPYAELFCIPITNWRSPILDFLQNNSSPLEGPELQRRQGPGIISLSTECCIKLESVLLYSDTSHNLKAKIYFGKSMKACAVSI</sequence>
<dbReference type="GO" id="GO:0004523">
    <property type="term" value="F:RNA-DNA hybrid ribonuclease activity"/>
    <property type="evidence" value="ECO:0007669"/>
    <property type="project" value="InterPro"/>
</dbReference>
<organism evidence="2 3">
    <name type="scientific">Zizania palustris</name>
    <name type="common">Northern wild rice</name>
    <dbReference type="NCBI Taxonomy" id="103762"/>
    <lineage>
        <taxon>Eukaryota</taxon>
        <taxon>Viridiplantae</taxon>
        <taxon>Streptophyta</taxon>
        <taxon>Embryophyta</taxon>
        <taxon>Tracheophyta</taxon>
        <taxon>Spermatophyta</taxon>
        <taxon>Magnoliopsida</taxon>
        <taxon>Liliopsida</taxon>
        <taxon>Poales</taxon>
        <taxon>Poaceae</taxon>
        <taxon>BOP clade</taxon>
        <taxon>Oryzoideae</taxon>
        <taxon>Oryzeae</taxon>
        <taxon>Zizaniinae</taxon>
        <taxon>Zizania</taxon>
    </lineage>
</organism>
<accession>A0A8J5WYQ2</accession>
<dbReference type="PANTHER" id="PTHR46387:SF50">
    <property type="entry name" value="PROTEIN NYNRIN-LIKE"/>
    <property type="match status" value="1"/>
</dbReference>
<dbReference type="Proteomes" id="UP000729402">
    <property type="component" value="Unassembled WGS sequence"/>
</dbReference>
<dbReference type="Pfam" id="PF13456">
    <property type="entry name" value="RVT_3"/>
    <property type="match status" value="1"/>
</dbReference>
<reference evidence="2" key="1">
    <citation type="journal article" date="2021" name="bioRxiv">
        <title>Whole Genome Assembly and Annotation of Northern Wild Rice, Zizania palustris L., Supports a Whole Genome Duplication in the Zizania Genus.</title>
        <authorList>
            <person name="Haas M."/>
            <person name="Kono T."/>
            <person name="Macchietto M."/>
            <person name="Millas R."/>
            <person name="McGilp L."/>
            <person name="Shao M."/>
            <person name="Duquette J."/>
            <person name="Hirsch C.N."/>
            <person name="Kimball J."/>
        </authorList>
    </citation>
    <scope>NUCLEOTIDE SEQUENCE</scope>
    <source>
        <tissue evidence="2">Fresh leaf tissue</tissue>
    </source>
</reference>
<protein>
    <recommendedName>
        <fullName evidence="1">RNase H type-1 domain-containing protein</fullName>
    </recommendedName>
</protein>
<evidence type="ECO:0000313" key="2">
    <source>
        <dbReference type="EMBL" id="KAG8095632.1"/>
    </source>
</evidence>
<proteinExistence type="predicted"/>